<feature type="compositionally biased region" description="Pro residues" evidence="1">
    <location>
        <begin position="123"/>
        <end position="136"/>
    </location>
</feature>
<reference evidence="2" key="1">
    <citation type="submission" date="2023-03" db="EMBL/GenBank/DDBJ databases">
        <title>Massive genome expansion in bonnet fungi (Mycena s.s.) driven by repeated elements and novel gene families across ecological guilds.</title>
        <authorList>
            <consortium name="Lawrence Berkeley National Laboratory"/>
            <person name="Harder C.B."/>
            <person name="Miyauchi S."/>
            <person name="Viragh M."/>
            <person name="Kuo A."/>
            <person name="Thoen E."/>
            <person name="Andreopoulos B."/>
            <person name="Lu D."/>
            <person name="Skrede I."/>
            <person name="Drula E."/>
            <person name="Henrissat B."/>
            <person name="Morin E."/>
            <person name="Kohler A."/>
            <person name="Barry K."/>
            <person name="LaButti K."/>
            <person name="Morin E."/>
            <person name="Salamov A."/>
            <person name="Lipzen A."/>
            <person name="Mereny Z."/>
            <person name="Hegedus B."/>
            <person name="Baldrian P."/>
            <person name="Stursova M."/>
            <person name="Weitz H."/>
            <person name="Taylor A."/>
            <person name="Grigoriev I.V."/>
            <person name="Nagy L.G."/>
            <person name="Martin F."/>
            <person name="Kauserud H."/>
        </authorList>
    </citation>
    <scope>NUCLEOTIDE SEQUENCE</scope>
    <source>
        <strain evidence="2">CBHHK002</strain>
    </source>
</reference>
<evidence type="ECO:0000256" key="1">
    <source>
        <dbReference type="SAM" id="MobiDB-lite"/>
    </source>
</evidence>
<accession>A0AAD6ZTI1</accession>
<name>A0AAD6ZTI1_9AGAR</name>
<proteinExistence type="predicted"/>
<dbReference type="AlphaFoldDB" id="A0AAD6ZTI1"/>
<keyword evidence="3" id="KW-1185">Reference proteome</keyword>
<evidence type="ECO:0000313" key="3">
    <source>
        <dbReference type="Proteomes" id="UP001218218"/>
    </source>
</evidence>
<protein>
    <submittedName>
        <fullName evidence="2">Uncharacterized protein</fullName>
    </submittedName>
</protein>
<evidence type="ECO:0000313" key="2">
    <source>
        <dbReference type="EMBL" id="KAJ7339094.1"/>
    </source>
</evidence>
<sequence>MSPATSLSADPTQPSPSLPALPCSDRATRRKSRKSYVAEMHRSPTMSQSNPAVRALDPLRPLSLLLRCYIQPRLPKPATPYNALRPGCLPNTSQPPAPPDTSHSYLARRPGTPRPSPVKSLIPPDPNVASRPPPSRPAVSAASARRLFAACGGALRRPDATSRTLTATTGLPTHSPRLHAWSPFIFPTPAVFSIPPQAQRHNACHGIFWNGFFTVQNLSEPPRCIHNALPWHTRPLRWSIHRLASVCTDVHSRNPIAPWWSKRCMSLGTVPSMRFSRIRFSALPPRILTGDETRTFLRRGHCSLALKRTSPRRRRETAPSWVRRFRPTH</sequence>
<gene>
    <name evidence="2" type="ORF">DFH08DRAFT_1082559</name>
</gene>
<dbReference type="Proteomes" id="UP001218218">
    <property type="component" value="Unassembled WGS sequence"/>
</dbReference>
<feature type="region of interest" description="Disordered" evidence="1">
    <location>
        <begin position="85"/>
        <end position="139"/>
    </location>
</feature>
<organism evidence="2 3">
    <name type="scientific">Mycena albidolilacea</name>
    <dbReference type="NCBI Taxonomy" id="1033008"/>
    <lineage>
        <taxon>Eukaryota</taxon>
        <taxon>Fungi</taxon>
        <taxon>Dikarya</taxon>
        <taxon>Basidiomycota</taxon>
        <taxon>Agaricomycotina</taxon>
        <taxon>Agaricomycetes</taxon>
        <taxon>Agaricomycetidae</taxon>
        <taxon>Agaricales</taxon>
        <taxon>Marasmiineae</taxon>
        <taxon>Mycenaceae</taxon>
        <taxon>Mycena</taxon>
    </lineage>
</organism>
<feature type="region of interest" description="Disordered" evidence="1">
    <location>
        <begin position="1"/>
        <end position="54"/>
    </location>
</feature>
<dbReference type="EMBL" id="JARIHO010000028">
    <property type="protein sequence ID" value="KAJ7339094.1"/>
    <property type="molecule type" value="Genomic_DNA"/>
</dbReference>
<comment type="caution">
    <text evidence="2">The sequence shown here is derived from an EMBL/GenBank/DDBJ whole genome shotgun (WGS) entry which is preliminary data.</text>
</comment>
<feature type="compositionally biased region" description="Polar residues" evidence="1">
    <location>
        <begin position="1"/>
        <end position="12"/>
    </location>
</feature>